<name>A0A9P6HM29_9AGAM</name>
<evidence type="ECO:0000313" key="3">
    <source>
        <dbReference type="Proteomes" id="UP000736335"/>
    </source>
</evidence>
<comment type="caution">
    <text evidence="2">The sequence shown here is derived from an EMBL/GenBank/DDBJ whole genome shotgun (WGS) entry which is preliminary data.</text>
</comment>
<reference evidence="2" key="2">
    <citation type="submission" date="2020-11" db="EMBL/GenBank/DDBJ databases">
        <authorList>
            <consortium name="DOE Joint Genome Institute"/>
            <person name="Kuo A."/>
            <person name="Miyauchi S."/>
            <person name="Kiss E."/>
            <person name="Drula E."/>
            <person name="Kohler A."/>
            <person name="Sanchez-Garcia M."/>
            <person name="Andreopoulos B."/>
            <person name="Barry K.W."/>
            <person name="Bonito G."/>
            <person name="Buee M."/>
            <person name="Carver A."/>
            <person name="Chen C."/>
            <person name="Cichocki N."/>
            <person name="Clum A."/>
            <person name="Culley D."/>
            <person name="Crous P.W."/>
            <person name="Fauchery L."/>
            <person name="Girlanda M."/>
            <person name="Hayes R."/>
            <person name="Keri Z."/>
            <person name="Labutti K."/>
            <person name="Lipzen A."/>
            <person name="Lombard V."/>
            <person name="Magnuson J."/>
            <person name="Maillard F."/>
            <person name="Morin E."/>
            <person name="Murat C."/>
            <person name="Nolan M."/>
            <person name="Ohm R."/>
            <person name="Pangilinan J."/>
            <person name="Pereira M."/>
            <person name="Perotto S."/>
            <person name="Peter M."/>
            <person name="Riley R."/>
            <person name="Sitrit Y."/>
            <person name="Stielow B."/>
            <person name="Szollosi G."/>
            <person name="Zifcakova L."/>
            <person name="Stursova M."/>
            <person name="Spatafora J.W."/>
            <person name="Tedersoo L."/>
            <person name="Vaario L.-M."/>
            <person name="Yamada A."/>
            <person name="Yan M."/>
            <person name="Wang P."/>
            <person name="Xu J."/>
            <person name="Bruns T."/>
            <person name="Baldrian P."/>
            <person name="Vilgalys R."/>
            <person name="Henrissat B."/>
            <person name="Grigoriev I.V."/>
            <person name="Hibbett D."/>
            <person name="Nagy L.G."/>
            <person name="Martin F.M."/>
        </authorList>
    </citation>
    <scope>NUCLEOTIDE SEQUENCE</scope>
    <source>
        <strain evidence="2">UH-Tt-Lm1</strain>
    </source>
</reference>
<evidence type="ECO:0000256" key="1">
    <source>
        <dbReference type="SAM" id="MobiDB-lite"/>
    </source>
</evidence>
<feature type="region of interest" description="Disordered" evidence="1">
    <location>
        <begin position="203"/>
        <end position="232"/>
    </location>
</feature>
<organism evidence="2 3">
    <name type="scientific">Thelephora terrestris</name>
    <dbReference type="NCBI Taxonomy" id="56493"/>
    <lineage>
        <taxon>Eukaryota</taxon>
        <taxon>Fungi</taxon>
        <taxon>Dikarya</taxon>
        <taxon>Basidiomycota</taxon>
        <taxon>Agaricomycotina</taxon>
        <taxon>Agaricomycetes</taxon>
        <taxon>Thelephorales</taxon>
        <taxon>Thelephoraceae</taxon>
        <taxon>Thelephora</taxon>
    </lineage>
</organism>
<dbReference type="EMBL" id="WIUZ02000004">
    <property type="protein sequence ID" value="KAF9788235.1"/>
    <property type="molecule type" value="Genomic_DNA"/>
</dbReference>
<dbReference type="AlphaFoldDB" id="A0A9P6HM29"/>
<sequence>MDCVDKSSKTVLTDITNIASGAQPFNSIIDYLLPIRSTTSPPSEPLPSFERPATPLGVRALDMEDLEPDQDLASACSRIVSESWEGLSEALQSAKDSLRPPAPGSSTPQAITPPTLPSMVQDRIITPRRKSVRKSPKQSVTTPAPTSVKFRYHGHSKSALADYKYFWNSRCEDWMRYEVELEEASFTAYDGIRKVDLEKDRKSAPASRCPRFRRNGKTEREQQADEAESATAGYRGKYVPDLTAPVYPRTGDLALLHHPAVLETELLFVSFPLHKIHQIFFAFSLDQRFEQCQVGTSDKGSQQDLVEDEPTVEGKTTEDSSFWSEDTLVEDKEFLLYHDDRKSNGRYPEVGLWEVDWATKWEVLTNLFKEHEMEHRGKIEGADGLEGKCFETLGSYRAALADDTVIVGFLNERDDQFTRTGAEPDLFDFEDVVVC</sequence>
<dbReference type="OrthoDB" id="2921613at2759"/>
<feature type="region of interest" description="Disordered" evidence="1">
    <location>
        <begin position="296"/>
        <end position="319"/>
    </location>
</feature>
<dbReference type="Proteomes" id="UP000736335">
    <property type="component" value="Unassembled WGS sequence"/>
</dbReference>
<reference evidence="2" key="1">
    <citation type="journal article" date="2020" name="Nat. Commun.">
        <title>Large-scale genome sequencing of mycorrhizal fungi provides insights into the early evolution of symbiotic traits.</title>
        <authorList>
            <person name="Miyauchi S."/>
            <person name="Kiss E."/>
            <person name="Kuo A."/>
            <person name="Drula E."/>
            <person name="Kohler A."/>
            <person name="Sanchez-Garcia M."/>
            <person name="Morin E."/>
            <person name="Andreopoulos B."/>
            <person name="Barry K.W."/>
            <person name="Bonito G."/>
            <person name="Buee M."/>
            <person name="Carver A."/>
            <person name="Chen C."/>
            <person name="Cichocki N."/>
            <person name="Clum A."/>
            <person name="Culley D."/>
            <person name="Crous P.W."/>
            <person name="Fauchery L."/>
            <person name="Girlanda M."/>
            <person name="Hayes R.D."/>
            <person name="Keri Z."/>
            <person name="LaButti K."/>
            <person name="Lipzen A."/>
            <person name="Lombard V."/>
            <person name="Magnuson J."/>
            <person name="Maillard F."/>
            <person name="Murat C."/>
            <person name="Nolan M."/>
            <person name="Ohm R.A."/>
            <person name="Pangilinan J."/>
            <person name="Pereira M.F."/>
            <person name="Perotto S."/>
            <person name="Peter M."/>
            <person name="Pfister S."/>
            <person name="Riley R."/>
            <person name="Sitrit Y."/>
            <person name="Stielow J.B."/>
            <person name="Szollosi G."/>
            <person name="Zifcakova L."/>
            <person name="Stursova M."/>
            <person name="Spatafora J.W."/>
            <person name="Tedersoo L."/>
            <person name="Vaario L.M."/>
            <person name="Yamada A."/>
            <person name="Yan M."/>
            <person name="Wang P."/>
            <person name="Xu J."/>
            <person name="Bruns T."/>
            <person name="Baldrian P."/>
            <person name="Vilgalys R."/>
            <person name="Dunand C."/>
            <person name="Henrissat B."/>
            <person name="Grigoriev I.V."/>
            <person name="Hibbett D."/>
            <person name="Nagy L.G."/>
            <person name="Martin F.M."/>
        </authorList>
    </citation>
    <scope>NUCLEOTIDE SEQUENCE</scope>
    <source>
        <strain evidence="2">UH-Tt-Lm1</strain>
    </source>
</reference>
<evidence type="ECO:0000313" key="2">
    <source>
        <dbReference type="EMBL" id="KAF9788235.1"/>
    </source>
</evidence>
<proteinExistence type="predicted"/>
<gene>
    <name evidence="2" type="ORF">BJ322DRAFT_1047860</name>
</gene>
<keyword evidence="3" id="KW-1185">Reference proteome</keyword>
<feature type="region of interest" description="Disordered" evidence="1">
    <location>
        <begin position="90"/>
        <end position="116"/>
    </location>
</feature>
<protein>
    <submittedName>
        <fullName evidence="2">Uncharacterized protein</fullName>
    </submittedName>
</protein>
<accession>A0A9P6HM29</accession>